<accession>A0A1N7JHA7</accession>
<dbReference type="EMBL" id="FTOC01000006">
    <property type="protein sequence ID" value="SIS48699.1"/>
    <property type="molecule type" value="Genomic_DNA"/>
</dbReference>
<protein>
    <recommendedName>
        <fullName evidence="3">PQQ-like domain-containing protein</fullName>
    </recommendedName>
</protein>
<dbReference type="InterPro" id="IPR015943">
    <property type="entry name" value="WD40/YVTN_repeat-like_dom_sf"/>
</dbReference>
<dbReference type="OrthoDB" id="9778998at2"/>
<dbReference type="Gene3D" id="2.130.10.10">
    <property type="entry name" value="YVTN repeat-like/Quinoprotein amine dehydrogenase"/>
    <property type="match status" value="1"/>
</dbReference>
<sequence length="524" mass="59219">MKKWVVVFSVWIILSGFEPSFMEEWDYSCESGTSGEVFTTEDNHIVVCGTYGVPEEVVALTKKGEVEWTHDVKGVVQPVFEEEAERLWMVSEAREDGFDYILDVGTGERSAPLTFDFPDDIAISERTFMKAANGHLHVFGGAEWHAVEQNGEKAFTFTGNDQLIPELSWNDGSYFVADDVSFSDDPYVYKVDENGEPIWRKSAALEELPLFSEDFVWFTEPYKGIFHALKQENGRTVSEQEGDFYHRLLMTDPLLMEEYLFSKSNLYQLSSRGDVEWKTELEPYRLEEYITENEMTGDQWLLQGRNASSSDSYRLFSQNVYFFNEQNKEIASLTKLYEDGSFAWSNRELPTIHHTAIVEGSIIAAGEGYVAVLNQGGKITDRYEVDEEVTQLVEEDDGVLTVTSEGVARLTIPENGAAKIDDFLPTSATQEKESASVTGSKVWHVEFNTEISEDGASKNIAVVNESGAVVEVYKKLSEDGEKIRIDPPAGGYEEGVYAITVHDRISSPYGKLLKEETYQKFKVR</sequence>
<organism evidence="1 2">
    <name type="scientific">Salimicrobium flavidum</name>
    <dbReference type="NCBI Taxonomy" id="570947"/>
    <lineage>
        <taxon>Bacteria</taxon>
        <taxon>Bacillati</taxon>
        <taxon>Bacillota</taxon>
        <taxon>Bacilli</taxon>
        <taxon>Bacillales</taxon>
        <taxon>Bacillaceae</taxon>
        <taxon>Salimicrobium</taxon>
    </lineage>
</organism>
<gene>
    <name evidence="1" type="ORF">SAMN05421687_10619</name>
</gene>
<dbReference type="InterPro" id="IPR011047">
    <property type="entry name" value="Quinoprotein_ADH-like_sf"/>
</dbReference>
<keyword evidence="2" id="KW-1185">Reference proteome</keyword>
<evidence type="ECO:0000313" key="2">
    <source>
        <dbReference type="Proteomes" id="UP000187608"/>
    </source>
</evidence>
<dbReference type="STRING" id="570947.SAMN05421687_10619"/>
<dbReference type="AlphaFoldDB" id="A0A1N7JHA7"/>
<dbReference type="SUPFAM" id="SSF50998">
    <property type="entry name" value="Quinoprotein alcohol dehydrogenase-like"/>
    <property type="match status" value="1"/>
</dbReference>
<dbReference type="Proteomes" id="UP000187608">
    <property type="component" value="Unassembled WGS sequence"/>
</dbReference>
<reference evidence="2" key="1">
    <citation type="submission" date="2017-01" db="EMBL/GenBank/DDBJ databases">
        <authorList>
            <person name="Varghese N."/>
            <person name="Submissions S."/>
        </authorList>
    </citation>
    <scope>NUCLEOTIDE SEQUENCE [LARGE SCALE GENOMIC DNA]</scope>
    <source>
        <strain evidence="2">DSM 23127</strain>
    </source>
</reference>
<proteinExistence type="predicted"/>
<evidence type="ECO:0000313" key="1">
    <source>
        <dbReference type="EMBL" id="SIS48699.1"/>
    </source>
</evidence>
<evidence type="ECO:0008006" key="3">
    <source>
        <dbReference type="Google" id="ProtNLM"/>
    </source>
</evidence>
<name>A0A1N7JHA7_9BACI</name>
<dbReference type="RefSeq" id="WP_076559034.1">
    <property type="nucleotide sequence ID" value="NZ_FTOC01000006.1"/>
</dbReference>